<dbReference type="InterPro" id="IPR036390">
    <property type="entry name" value="WH_DNA-bd_sf"/>
</dbReference>
<comment type="similarity">
    <text evidence="1">Belongs to the LysR transcriptional regulatory family.</text>
</comment>
<dbReference type="Pfam" id="PF03466">
    <property type="entry name" value="LysR_substrate"/>
    <property type="match status" value="1"/>
</dbReference>
<proteinExistence type="inferred from homology"/>
<keyword evidence="8" id="KW-1185">Reference proteome</keyword>
<dbReference type="SUPFAM" id="SSF53850">
    <property type="entry name" value="Periplasmic binding protein-like II"/>
    <property type="match status" value="1"/>
</dbReference>
<dbReference type="KEGG" id="tci:A7K98_13100"/>
<dbReference type="AlphaFoldDB" id="A0A1Y0L989"/>
<keyword evidence="2" id="KW-0805">Transcription regulation</keyword>
<dbReference type="InterPro" id="IPR036388">
    <property type="entry name" value="WH-like_DNA-bd_sf"/>
</dbReference>
<gene>
    <name evidence="6" type="ORF">A7K98_13100</name>
    <name evidence="7" type="ORF">A7K99_13085</name>
</gene>
<dbReference type="PANTHER" id="PTHR30118">
    <property type="entry name" value="HTH-TYPE TRANSCRIPTIONAL REGULATOR LEUO-RELATED"/>
    <property type="match status" value="1"/>
</dbReference>
<dbReference type="GO" id="GO:0003677">
    <property type="term" value="F:DNA binding"/>
    <property type="evidence" value="ECO:0007669"/>
    <property type="project" value="UniProtKB-KW"/>
</dbReference>
<name>A0A1Y0L989_TATCI</name>
<dbReference type="InterPro" id="IPR005119">
    <property type="entry name" value="LysR_subst-bd"/>
</dbReference>
<dbReference type="InterPro" id="IPR050389">
    <property type="entry name" value="LysR-type_TF"/>
</dbReference>
<evidence type="ECO:0000313" key="9">
    <source>
        <dbReference type="Proteomes" id="UP000195814"/>
    </source>
</evidence>
<dbReference type="EMBL" id="CP015579">
    <property type="protein sequence ID" value="ARU94616.1"/>
    <property type="molecule type" value="Genomic_DNA"/>
</dbReference>
<evidence type="ECO:0000313" key="7">
    <source>
        <dbReference type="EMBL" id="ARU98653.1"/>
    </source>
</evidence>
<dbReference type="InterPro" id="IPR000847">
    <property type="entry name" value="LysR_HTH_N"/>
</dbReference>
<dbReference type="Proteomes" id="UP000195729">
    <property type="component" value="Chromosome"/>
</dbReference>
<organism evidence="6 9">
    <name type="scientific">Tatumella citrea</name>
    <name type="common">Pantoea citrea</name>
    <dbReference type="NCBI Taxonomy" id="53336"/>
    <lineage>
        <taxon>Bacteria</taxon>
        <taxon>Pseudomonadati</taxon>
        <taxon>Pseudomonadota</taxon>
        <taxon>Gammaproteobacteria</taxon>
        <taxon>Enterobacterales</taxon>
        <taxon>Erwiniaceae</taxon>
        <taxon>Tatumella</taxon>
    </lineage>
</organism>
<dbReference type="PROSITE" id="PS50931">
    <property type="entry name" value="HTH_LYSR"/>
    <property type="match status" value="1"/>
</dbReference>
<dbReference type="PANTHER" id="PTHR30118:SF15">
    <property type="entry name" value="TRANSCRIPTIONAL REGULATORY PROTEIN"/>
    <property type="match status" value="1"/>
</dbReference>
<keyword evidence="3" id="KW-0238">DNA-binding</keyword>
<evidence type="ECO:0000256" key="1">
    <source>
        <dbReference type="ARBA" id="ARBA00009437"/>
    </source>
</evidence>
<evidence type="ECO:0000313" key="6">
    <source>
        <dbReference type="EMBL" id="ARU94616.1"/>
    </source>
</evidence>
<evidence type="ECO:0000256" key="4">
    <source>
        <dbReference type="ARBA" id="ARBA00023163"/>
    </source>
</evidence>
<evidence type="ECO:0000313" key="8">
    <source>
        <dbReference type="Proteomes" id="UP000195729"/>
    </source>
</evidence>
<dbReference type="PRINTS" id="PR00039">
    <property type="entry name" value="HTHLYSR"/>
</dbReference>
<reference evidence="8 9" key="1">
    <citation type="submission" date="2016-05" db="EMBL/GenBank/DDBJ databases">
        <title>Complete genome sequence of two 2,5-diketo-D-glunonic acid producing strain Tatumella citrea.</title>
        <authorList>
            <person name="Duan C."/>
            <person name="Yang J."/>
            <person name="Yang S."/>
        </authorList>
    </citation>
    <scope>NUCLEOTIDE SEQUENCE [LARGE SCALE GENOMIC DNA]</scope>
    <source>
        <strain evidence="7 8">ATCC 39140</strain>
        <strain evidence="6 9">DSM 13699</strain>
    </source>
</reference>
<evidence type="ECO:0000259" key="5">
    <source>
        <dbReference type="PROSITE" id="PS50931"/>
    </source>
</evidence>
<evidence type="ECO:0000256" key="2">
    <source>
        <dbReference type="ARBA" id="ARBA00023015"/>
    </source>
</evidence>
<protein>
    <submittedName>
        <fullName evidence="6">LysR family transcriptional regulator</fullName>
    </submittedName>
</protein>
<dbReference type="OrthoDB" id="8557381at2"/>
<feature type="domain" description="HTH lysR-type" evidence="5">
    <location>
        <begin position="8"/>
        <end position="65"/>
    </location>
</feature>
<accession>A0A1Y0L989</accession>
<keyword evidence="4" id="KW-0804">Transcription</keyword>
<evidence type="ECO:0000256" key="3">
    <source>
        <dbReference type="ARBA" id="ARBA00023125"/>
    </source>
</evidence>
<dbReference type="Gene3D" id="3.40.190.10">
    <property type="entry name" value="Periplasmic binding protein-like II"/>
    <property type="match status" value="2"/>
</dbReference>
<dbReference type="GO" id="GO:0003700">
    <property type="term" value="F:DNA-binding transcription factor activity"/>
    <property type="evidence" value="ECO:0007669"/>
    <property type="project" value="InterPro"/>
</dbReference>
<dbReference type="EMBL" id="CP015581">
    <property type="protein sequence ID" value="ARU98653.1"/>
    <property type="molecule type" value="Genomic_DNA"/>
</dbReference>
<dbReference type="SUPFAM" id="SSF46785">
    <property type="entry name" value="Winged helix' DNA-binding domain"/>
    <property type="match status" value="1"/>
</dbReference>
<dbReference type="Gene3D" id="1.10.10.10">
    <property type="entry name" value="Winged helix-like DNA-binding domain superfamily/Winged helix DNA-binding domain"/>
    <property type="match status" value="1"/>
</dbReference>
<dbReference type="Pfam" id="PF00126">
    <property type="entry name" value="HTH_1"/>
    <property type="match status" value="1"/>
</dbReference>
<dbReference type="RefSeq" id="WP_087488987.1">
    <property type="nucleotide sequence ID" value="NZ_CP015579.1"/>
</dbReference>
<dbReference type="Proteomes" id="UP000195814">
    <property type="component" value="Chromosome"/>
</dbReference>
<sequence length="298" mass="32548">MNNTFKQLDLNLLLTLDILLSELNVTRAANRLHLSQPTVSIQLARLREFFGDPLLLPGPRGMLPTARASQLREPLHLALRGLELAVAPAQPFDPATASQTWKIAAFDYGEYTILLPALSALRKAAPGVRLAIEQCVPSGISTKAQRGDIDLALVTASEAPPEMHSRRIFSERYVLAGRAGHPGLQVAPDLFRFTAFEYAIVSPEGGGFRGMTDISLAEQGLARQVVLSVPHFLALNAVLATTDLVAIVPLRMVQGNPALQFTEPPLAIAGFEMLMVWPERLHRDPGHHWLREQLAGTL</sequence>